<organism evidence="10 11">
    <name type="scientific">Acidilutibacter cellobiosedens</name>
    <dbReference type="NCBI Taxonomy" id="2507161"/>
    <lineage>
        <taxon>Bacteria</taxon>
        <taxon>Bacillati</taxon>
        <taxon>Bacillota</taxon>
        <taxon>Tissierellia</taxon>
        <taxon>Tissierellales</taxon>
        <taxon>Acidilutibacteraceae</taxon>
        <taxon>Acidilutibacter</taxon>
    </lineage>
</organism>
<feature type="transmembrane region" description="Helical" evidence="7">
    <location>
        <begin position="147"/>
        <end position="172"/>
    </location>
</feature>
<dbReference type="OrthoDB" id="1699242at2"/>
<evidence type="ECO:0000256" key="3">
    <source>
        <dbReference type="ARBA" id="ARBA00022741"/>
    </source>
</evidence>
<keyword evidence="11" id="KW-1185">Reference proteome</keyword>
<feature type="transmembrane region" description="Helical" evidence="7">
    <location>
        <begin position="178"/>
        <end position="200"/>
    </location>
</feature>
<dbReference type="SMART" id="SM00382">
    <property type="entry name" value="AAA"/>
    <property type="match status" value="1"/>
</dbReference>
<evidence type="ECO:0000259" key="9">
    <source>
        <dbReference type="PROSITE" id="PS50929"/>
    </source>
</evidence>
<dbReference type="PROSITE" id="PS50893">
    <property type="entry name" value="ABC_TRANSPORTER_2"/>
    <property type="match status" value="1"/>
</dbReference>
<keyword evidence="4 10" id="KW-0067">ATP-binding</keyword>
<evidence type="ECO:0000256" key="2">
    <source>
        <dbReference type="ARBA" id="ARBA00022692"/>
    </source>
</evidence>
<dbReference type="PROSITE" id="PS00211">
    <property type="entry name" value="ABC_TRANSPORTER_1"/>
    <property type="match status" value="1"/>
</dbReference>
<dbReference type="SUPFAM" id="SSF90123">
    <property type="entry name" value="ABC transporter transmembrane region"/>
    <property type="match status" value="1"/>
</dbReference>
<gene>
    <name evidence="10" type="ORF">EQM13_12765</name>
</gene>
<evidence type="ECO:0000256" key="4">
    <source>
        <dbReference type="ARBA" id="ARBA00022840"/>
    </source>
</evidence>
<reference evidence="11" key="1">
    <citation type="submission" date="2019-01" db="EMBL/GenBank/DDBJ databases">
        <title>Draft genomes of a novel of Sporanaerobacter strains.</title>
        <authorList>
            <person name="Ma S."/>
        </authorList>
    </citation>
    <scope>NUCLEOTIDE SEQUENCE [LARGE SCALE GENOMIC DNA]</scope>
    <source>
        <strain evidence="11">NJN-17</strain>
    </source>
</reference>
<feature type="domain" description="ABC transmembrane type-1" evidence="9">
    <location>
        <begin position="36"/>
        <end position="322"/>
    </location>
</feature>
<dbReference type="InterPro" id="IPR003593">
    <property type="entry name" value="AAA+_ATPase"/>
</dbReference>
<sequence length="607" mass="70068">MDQEMYSFNLKDAIKSFKLFPKIFRLLWSIKKLSLIFIVISYIIRGLLPAMSIISTQILLNAIQTSVNKKFSYVLHPLIIYLSIIFLGYIISQLNTYLQSIFRIDLNYKINVMILEKAKNLSLKDFENSEVYDKLRRAQNEAAEKPYTVLSIMLELISQIIGFISTLAILIYWKPWTILLLVVIPITSTIYMTKIGYLQYKIEYERSQERRKAWYLSYLMTNDIAFKEIKIYKLGDYFIKGYKKLNKKFIKQDKKIIKKRTFVSFGFQILDQITGGFILYLIVQSAYMGEILLGDTLAYIRSLSNIKGNMEGLLTSISSIYQNNLYLKQLFDFLEMPVKLEKSIGTSIEEIKTIEFIDVSFKYPNRQEYALKNISFKIRKGETISLVGENGSGKSTLVKLLSGLYDDYEGEILINGVSMNQINKESFREKMGIIFQDFTKYELTCRENIGLGNINLMDNDVKLQAAINKAYANETVDALPKGIDTQLGVWFSGGVQLSGGQWQKIALSRAFLRDADCYILDEPSASLDPVSEYEIFQRVSELTKGKISIFISHRLYNLRKISSRILVLKDGQLTEQGTHEELMDLNGHYGYLYRLQNNIEFVPNSDI</sequence>
<dbReference type="PROSITE" id="PS50929">
    <property type="entry name" value="ABC_TM1F"/>
    <property type="match status" value="1"/>
</dbReference>
<dbReference type="InterPro" id="IPR003439">
    <property type="entry name" value="ABC_transporter-like_ATP-bd"/>
</dbReference>
<keyword evidence="2 7" id="KW-0812">Transmembrane</keyword>
<keyword evidence="5 7" id="KW-1133">Transmembrane helix</keyword>
<dbReference type="Pfam" id="PF00005">
    <property type="entry name" value="ABC_tran"/>
    <property type="match status" value="1"/>
</dbReference>
<accession>A0A410QEF6</accession>
<feature type="transmembrane region" description="Helical" evidence="7">
    <location>
        <begin position="261"/>
        <end position="283"/>
    </location>
</feature>
<dbReference type="InterPro" id="IPR027417">
    <property type="entry name" value="P-loop_NTPase"/>
</dbReference>
<dbReference type="GO" id="GO:0015421">
    <property type="term" value="F:ABC-type oligopeptide transporter activity"/>
    <property type="evidence" value="ECO:0007669"/>
    <property type="project" value="TreeGrafter"/>
</dbReference>
<dbReference type="GO" id="GO:0005886">
    <property type="term" value="C:plasma membrane"/>
    <property type="evidence" value="ECO:0007669"/>
    <property type="project" value="UniProtKB-SubCell"/>
</dbReference>
<feature type="transmembrane region" description="Helical" evidence="7">
    <location>
        <begin position="35"/>
        <end position="59"/>
    </location>
</feature>
<proteinExistence type="predicted"/>
<dbReference type="Proteomes" id="UP000287969">
    <property type="component" value="Chromosome"/>
</dbReference>
<dbReference type="SUPFAM" id="SSF52540">
    <property type="entry name" value="P-loop containing nucleoside triphosphate hydrolases"/>
    <property type="match status" value="1"/>
</dbReference>
<feature type="transmembrane region" description="Helical" evidence="7">
    <location>
        <begin position="71"/>
        <end position="91"/>
    </location>
</feature>
<keyword evidence="3" id="KW-0547">Nucleotide-binding</keyword>
<evidence type="ECO:0000313" key="11">
    <source>
        <dbReference type="Proteomes" id="UP000287969"/>
    </source>
</evidence>
<dbReference type="AlphaFoldDB" id="A0A410QEF6"/>
<evidence type="ECO:0000313" key="10">
    <source>
        <dbReference type="EMBL" id="QAT62370.1"/>
    </source>
</evidence>
<evidence type="ECO:0000256" key="7">
    <source>
        <dbReference type="SAM" id="Phobius"/>
    </source>
</evidence>
<dbReference type="InterPro" id="IPR039421">
    <property type="entry name" value="Type_1_exporter"/>
</dbReference>
<dbReference type="InterPro" id="IPR036640">
    <property type="entry name" value="ABC1_TM_sf"/>
</dbReference>
<dbReference type="GO" id="GO:0005524">
    <property type="term" value="F:ATP binding"/>
    <property type="evidence" value="ECO:0007669"/>
    <property type="project" value="UniProtKB-KW"/>
</dbReference>
<dbReference type="Gene3D" id="1.20.1560.10">
    <property type="entry name" value="ABC transporter type 1, transmembrane domain"/>
    <property type="match status" value="1"/>
</dbReference>
<dbReference type="GO" id="GO:0016887">
    <property type="term" value="F:ATP hydrolysis activity"/>
    <property type="evidence" value="ECO:0007669"/>
    <property type="project" value="InterPro"/>
</dbReference>
<evidence type="ECO:0000256" key="6">
    <source>
        <dbReference type="ARBA" id="ARBA00023136"/>
    </source>
</evidence>
<dbReference type="Gene3D" id="3.40.50.300">
    <property type="entry name" value="P-loop containing nucleotide triphosphate hydrolases"/>
    <property type="match status" value="1"/>
</dbReference>
<feature type="domain" description="ABC transporter" evidence="8">
    <location>
        <begin position="354"/>
        <end position="595"/>
    </location>
</feature>
<dbReference type="PANTHER" id="PTHR43394">
    <property type="entry name" value="ATP-DEPENDENT PERMEASE MDL1, MITOCHONDRIAL"/>
    <property type="match status" value="1"/>
</dbReference>
<dbReference type="InterPro" id="IPR011527">
    <property type="entry name" value="ABC1_TM_dom"/>
</dbReference>
<protein>
    <submittedName>
        <fullName evidence="10">ABC transporter ATP-binding protein</fullName>
    </submittedName>
</protein>
<evidence type="ECO:0000256" key="1">
    <source>
        <dbReference type="ARBA" id="ARBA00004651"/>
    </source>
</evidence>
<evidence type="ECO:0000256" key="5">
    <source>
        <dbReference type="ARBA" id="ARBA00022989"/>
    </source>
</evidence>
<dbReference type="PANTHER" id="PTHR43394:SF1">
    <property type="entry name" value="ATP-BINDING CASSETTE SUB-FAMILY B MEMBER 10, MITOCHONDRIAL"/>
    <property type="match status" value="1"/>
</dbReference>
<evidence type="ECO:0000259" key="8">
    <source>
        <dbReference type="PROSITE" id="PS50893"/>
    </source>
</evidence>
<name>A0A410QEF6_9FIRM</name>
<dbReference type="EMBL" id="CP035282">
    <property type="protein sequence ID" value="QAT62370.1"/>
    <property type="molecule type" value="Genomic_DNA"/>
</dbReference>
<dbReference type="KEGG" id="spoa:EQM13_12765"/>
<dbReference type="InterPro" id="IPR017871">
    <property type="entry name" value="ABC_transporter-like_CS"/>
</dbReference>
<comment type="subcellular location">
    <subcellularLocation>
        <location evidence="1">Cell membrane</location>
        <topology evidence="1">Multi-pass membrane protein</topology>
    </subcellularLocation>
</comment>
<keyword evidence="6 7" id="KW-0472">Membrane</keyword>